<keyword evidence="2" id="KW-1185">Reference proteome</keyword>
<dbReference type="Proteomes" id="UP000217790">
    <property type="component" value="Unassembled WGS sequence"/>
</dbReference>
<dbReference type="EMBL" id="KZ293704">
    <property type="protein sequence ID" value="PBK83735.1"/>
    <property type="molecule type" value="Genomic_DNA"/>
</dbReference>
<name>A0A2H3CL19_ARMGA</name>
<sequence>MILCQRKRFTVVYEDSDDGISVRTLIKAIIQTSKSTKGIKTTAMPLLFKNFESGIPRDPRTRICRSFRWTRAEEDALILVMRSVRESAYLSGWSSYY</sequence>
<evidence type="ECO:0000313" key="1">
    <source>
        <dbReference type="EMBL" id="PBK83735.1"/>
    </source>
</evidence>
<dbReference type="AlphaFoldDB" id="A0A2H3CL19"/>
<reference evidence="2" key="1">
    <citation type="journal article" date="2017" name="Nat. Ecol. Evol.">
        <title>Genome expansion and lineage-specific genetic innovations in the forest pathogenic fungi Armillaria.</title>
        <authorList>
            <person name="Sipos G."/>
            <person name="Prasanna A.N."/>
            <person name="Walter M.C."/>
            <person name="O'Connor E."/>
            <person name="Balint B."/>
            <person name="Krizsan K."/>
            <person name="Kiss B."/>
            <person name="Hess J."/>
            <person name="Varga T."/>
            <person name="Slot J."/>
            <person name="Riley R."/>
            <person name="Boka B."/>
            <person name="Rigling D."/>
            <person name="Barry K."/>
            <person name="Lee J."/>
            <person name="Mihaltcheva S."/>
            <person name="LaButti K."/>
            <person name="Lipzen A."/>
            <person name="Waldron R."/>
            <person name="Moloney N.M."/>
            <person name="Sperisen C."/>
            <person name="Kredics L."/>
            <person name="Vagvoelgyi C."/>
            <person name="Patrignani A."/>
            <person name="Fitzpatrick D."/>
            <person name="Nagy I."/>
            <person name="Doyle S."/>
            <person name="Anderson J.B."/>
            <person name="Grigoriev I.V."/>
            <person name="Gueldener U."/>
            <person name="Muensterkoetter M."/>
            <person name="Nagy L.G."/>
        </authorList>
    </citation>
    <scope>NUCLEOTIDE SEQUENCE [LARGE SCALE GENOMIC DNA]</scope>
    <source>
        <strain evidence="2">Ar21-2</strain>
    </source>
</reference>
<protein>
    <submittedName>
        <fullName evidence="1">Uncharacterized protein</fullName>
    </submittedName>
</protein>
<accession>A0A2H3CL19</accession>
<dbReference type="InParanoid" id="A0A2H3CL19"/>
<organism evidence="1 2">
    <name type="scientific">Armillaria gallica</name>
    <name type="common">Bulbous honey fungus</name>
    <name type="synonym">Armillaria bulbosa</name>
    <dbReference type="NCBI Taxonomy" id="47427"/>
    <lineage>
        <taxon>Eukaryota</taxon>
        <taxon>Fungi</taxon>
        <taxon>Dikarya</taxon>
        <taxon>Basidiomycota</taxon>
        <taxon>Agaricomycotina</taxon>
        <taxon>Agaricomycetes</taxon>
        <taxon>Agaricomycetidae</taxon>
        <taxon>Agaricales</taxon>
        <taxon>Marasmiineae</taxon>
        <taxon>Physalacriaceae</taxon>
        <taxon>Armillaria</taxon>
    </lineage>
</organism>
<gene>
    <name evidence="1" type="ORF">ARMGADRAFT_1018961</name>
</gene>
<evidence type="ECO:0000313" key="2">
    <source>
        <dbReference type="Proteomes" id="UP000217790"/>
    </source>
</evidence>
<proteinExistence type="predicted"/>